<feature type="domain" description="MurNAc-LAA" evidence="4">
    <location>
        <begin position="167"/>
        <end position="277"/>
    </location>
</feature>
<dbReference type="PANTHER" id="PTHR30404:SF0">
    <property type="entry name" value="N-ACETYLMURAMOYL-L-ALANINE AMIDASE AMIC"/>
    <property type="match status" value="1"/>
</dbReference>
<dbReference type="InterPro" id="IPR003646">
    <property type="entry name" value="SH3-like_bac-type"/>
</dbReference>
<dbReference type="Gene3D" id="3.40.630.40">
    <property type="entry name" value="Zn-dependent exopeptidases"/>
    <property type="match status" value="1"/>
</dbReference>
<evidence type="ECO:0000256" key="3">
    <source>
        <dbReference type="SAM" id="Phobius"/>
    </source>
</evidence>
<feature type="transmembrane region" description="Helical" evidence="3">
    <location>
        <begin position="9"/>
        <end position="30"/>
    </location>
</feature>
<keyword evidence="2" id="KW-0961">Cell wall biogenesis/degradation</keyword>
<sequence>MQTYIKKNLIPLTIVALFSITTFVIAFILLNKNQQTVALSEIPIHAGPSRTSKTVGKVTKGTRLKIIKTTHNWALVRQPNEDIAWIPLWLLNRKTPLKALTPLAETTVMLDAGHGGNDTGALSNTGQYEKTYTLETAKLVRAALEQYGVNVVMTRTSDHIVYLDNIPKIAQANHADASISFHFDSAPSANSANGLTAYYYHENNGSLDLATAVNDQMNSLPVTNRGVEFGDFLVIRKNTLPAILLENGYINSDHDFKYIQKASYREELATDVRLGLEQYFKTH</sequence>
<evidence type="ECO:0000256" key="2">
    <source>
        <dbReference type="ARBA" id="ARBA00023316"/>
    </source>
</evidence>
<keyword evidence="3" id="KW-1133">Transmembrane helix</keyword>
<dbReference type="Pfam" id="PF01520">
    <property type="entry name" value="Amidase_3"/>
    <property type="match status" value="1"/>
</dbReference>
<dbReference type="Gene3D" id="2.30.30.40">
    <property type="entry name" value="SH3 Domains"/>
    <property type="match status" value="1"/>
</dbReference>
<name>A0ABN8BEE7_9LACO</name>
<dbReference type="PANTHER" id="PTHR30404">
    <property type="entry name" value="N-ACETYLMURAMOYL-L-ALANINE AMIDASE"/>
    <property type="match status" value="1"/>
</dbReference>
<accession>A0ABN8BEE7</accession>
<keyword evidence="1" id="KW-0378">Hydrolase</keyword>
<keyword evidence="3" id="KW-0812">Transmembrane</keyword>
<organism evidence="5 6">
    <name type="scientific">Periweissella fabaria</name>
    <dbReference type="NCBI Taxonomy" id="546157"/>
    <lineage>
        <taxon>Bacteria</taxon>
        <taxon>Bacillati</taxon>
        <taxon>Bacillota</taxon>
        <taxon>Bacilli</taxon>
        <taxon>Lactobacillales</taxon>
        <taxon>Lactobacillaceae</taxon>
        <taxon>Periweissella</taxon>
    </lineage>
</organism>
<gene>
    <name evidence="5" type="ORF">WFA24289_00038</name>
</gene>
<protein>
    <recommendedName>
        <fullName evidence="4">MurNAc-LAA domain-containing protein</fullName>
    </recommendedName>
</protein>
<dbReference type="SUPFAM" id="SSF53187">
    <property type="entry name" value="Zn-dependent exopeptidases"/>
    <property type="match status" value="1"/>
</dbReference>
<dbReference type="SMART" id="SM00646">
    <property type="entry name" value="Ami_3"/>
    <property type="match status" value="1"/>
</dbReference>
<evidence type="ECO:0000259" key="4">
    <source>
        <dbReference type="SMART" id="SM00646"/>
    </source>
</evidence>
<comment type="caution">
    <text evidence="5">The sequence shown here is derived from an EMBL/GenBank/DDBJ whole genome shotgun (WGS) entry which is preliminary data.</text>
</comment>
<dbReference type="InterPro" id="IPR050695">
    <property type="entry name" value="N-acetylmuramoyl_amidase_3"/>
</dbReference>
<evidence type="ECO:0000256" key="1">
    <source>
        <dbReference type="ARBA" id="ARBA00022801"/>
    </source>
</evidence>
<dbReference type="RefSeq" id="WP_230095825.1">
    <property type="nucleotide sequence ID" value="NZ_CAKKNS010000001.1"/>
</dbReference>
<keyword evidence="3" id="KW-0472">Membrane</keyword>
<evidence type="ECO:0000313" key="6">
    <source>
        <dbReference type="Proteomes" id="UP000789707"/>
    </source>
</evidence>
<evidence type="ECO:0000313" key="5">
    <source>
        <dbReference type="EMBL" id="CAH0415741.1"/>
    </source>
</evidence>
<dbReference type="CDD" id="cd02696">
    <property type="entry name" value="MurNAc-LAA"/>
    <property type="match status" value="1"/>
</dbReference>
<reference evidence="5 6" key="1">
    <citation type="submission" date="2021-11" db="EMBL/GenBank/DDBJ databases">
        <authorList>
            <person name="Depoorter E."/>
        </authorList>
    </citation>
    <scope>NUCLEOTIDE SEQUENCE [LARGE SCALE GENOMIC DNA]</scope>
    <source>
        <strain evidence="5 6">LMG 24289</strain>
    </source>
</reference>
<dbReference type="InterPro" id="IPR002508">
    <property type="entry name" value="MurNAc-LAA_cat"/>
</dbReference>
<dbReference type="Proteomes" id="UP000789707">
    <property type="component" value="Unassembled WGS sequence"/>
</dbReference>
<dbReference type="Pfam" id="PF08239">
    <property type="entry name" value="SH3_3"/>
    <property type="match status" value="1"/>
</dbReference>
<keyword evidence="6" id="KW-1185">Reference proteome</keyword>
<proteinExistence type="predicted"/>
<dbReference type="EMBL" id="CAKKNS010000001">
    <property type="protein sequence ID" value="CAH0415741.1"/>
    <property type="molecule type" value="Genomic_DNA"/>
</dbReference>